<dbReference type="InterPro" id="IPR042118">
    <property type="entry name" value="QueA_dom1"/>
</dbReference>
<organism evidence="14 15">
    <name type="scientific">Candidatus Lambdaproteobacteria bacterium RIFOXYD2_FULL_50_16</name>
    <dbReference type="NCBI Taxonomy" id="1817772"/>
    <lineage>
        <taxon>Bacteria</taxon>
        <taxon>Pseudomonadati</taxon>
        <taxon>Pseudomonadota</taxon>
        <taxon>Candidatus Lambdaproteobacteria</taxon>
    </lineage>
</organism>
<name>A0A1F6GAB9_9PROT</name>
<dbReference type="SUPFAM" id="SSF111337">
    <property type="entry name" value="QueA-like"/>
    <property type="match status" value="1"/>
</dbReference>
<evidence type="ECO:0000256" key="12">
    <source>
        <dbReference type="ARBA" id="ARBA00076160"/>
    </source>
</evidence>
<dbReference type="HAMAP" id="MF_00113">
    <property type="entry name" value="QueA"/>
    <property type="match status" value="1"/>
</dbReference>
<dbReference type="NCBIfam" id="NF001140">
    <property type="entry name" value="PRK00147.1"/>
    <property type="match status" value="1"/>
</dbReference>
<dbReference type="PANTHER" id="PTHR30307">
    <property type="entry name" value="S-ADENOSYLMETHIONINE:TRNA RIBOSYLTRANSFERASE-ISOMERASE"/>
    <property type="match status" value="1"/>
</dbReference>
<accession>A0A1F6GAB9</accession>
<keyword evidence="14" id="KW-0413">Isomerase</keyword>
<keyword evidence="4 13" id="KW-0963">Cytoplasm</keyword>
<dbReference type="AlphaFoldDB" id="A0A1F6GAB9"/>
<dbReference type="GO" id="GO:0005737">
    <property type="term" value="C:cytoplasm"/>
    <property type="evidence" value="ECO:0007669"/>
    <property type="project" value="UniProtKB-SubCell"/>
</dbReference>
<evidence type="ECO:0000256" key="4">
    <source>
        <dbReference type="ARBA" id="ARBA00022490"/>
    </source>
</evidence>
<dbReference type="Proteomes" id="UP000178449">
    <property type="component" value="Unassembled WGS sequence"/>
</dbReference>
<dbReference type="FunFam" id="3.40.1780.10:FF:000001">
    <property type="entry name" value="S-adenosylmethionine:tRNA ribosyltransferase-isomerase"/>
    <property type="match status" value="1"/>
</dbReference>
<dbReference type="EC" id="2.4.99.17" evidence="10 13"/>
<sequence>MELTDFDFVLPNELIATKPLAERDQSKLMTVPKTGDFLDYQFCDLPHLLEPGSLLVINDAKVLPARLLGQRQTGAQLEALLLEEILPGRWVALVKKAGRLKPGEDIAFAGGAIGARYLGRDAKDRPILEFFNPETLLRDLETYGLAPLPPYIHQARGVEGDREEDLAQYQTQFAKHYGAVAAPTAGLHMTERLLVSLKKQEIELVPVTLMVGPGTFEPVRVTQIKEHQMHAEGFNVPEDSAKKINQAKAQKRPIVALGTTSLRVLEAAAKQGQVEAGGGRTNIFIYPGYQFKMVDRMVTNFHLPKSTLLMLVAALAGRERILAAYQEALKRQYRFYSFGDAMLIG</sequence>
<dbReference type="Gene3D" id="2.40.10.240">
    <property type="entry name" value="QueA-like"/>
    <property type="match status" value="1"/>
</dbReference>
<evidence type="ECO:0000256" key="1">
    <source>
        <dbReference type="ARBA" id="ARBA00004496"/>
    </source>
</evidence>
<dbReference type="InterPro" id="IPR003699">
    <property type="entry name" value="QueA"/>
</dbReference>
<dbReference type="PANTHER" id="PTHR30307:SF0">
    <property type="entry name" value="S-ADENOSYLMETHIONINE:TRNA RIBOSYLTRANSFERASE-ISOMERASE"/>
    <property type="match status" value="1"/>
</dbReference>
<comment type="subcellular location">
    <subcellularLocation>
        <location evidence="1 13">Cytoplasm</location>
    </subcellularLocation>
</comment>
<dbReference type="EMBL" id="MFNE01000028">
    <property type="protein sequence ID" value="OGG95050.1"/>
    <property type="molecule type" value="Genomic_DNA"/>
</dbReference>
<keyword evidence="5 13" id="KW-0808">Transferase</keyword>
<evidence type="ECO:0000256" key="9">
    <source>
        <dbReference type="ARBA" id="ARBA00061210"/>
    </source>
</evidence>
<dbReference type="UniPathway" id="UPA00392"/>
<reference evidence="14 15" key="1">
    <citation type="journal article" date="2016" name="Nat. Commun.">
        <title>Thousands of microbial genomes shed light on interconnected biogeochemical processes in an aquifer system.</title>
        <authorList>
            <person name="Anantharaman K."/>
            <person name="Brown C.T."/>
            <person name="Hug L.A."/>
            <person name="Sharon I."/>
            <person name="Castelle C.J."/>
            <person name="Probst A.J."/>
            <person name="Thomas B.C."/>
            <person name="Singh A."/>
            <person name="Wilkins M.J."/>
            <person name="Karaoz U."/>
            <person name="Brodie E.L."/>
            <person name="Williams K.H."/>
            <person name="Hubbard S.S."/>
            <person name="Banfield J.F."/>
        </authorList>
    </citation>
    <scope>NUCLEOTIDE SEQUENCE [LARGE SCALE GENOMIC DNA]</scope>
</reference>
<comment type="catalytic activity">
    <reaction evidence="8 13">
        <text>7-aminomethyl-7-carbaguanosine(34) in tRNA + S-adenosyl-L-methionine = epoxyqueuosine(34) in tRNA + adenine + L-methionine + 2 H(+)</text>
        <dbReference type="Rhea" id="RHEA:32155"/>
        <dbReference type="Rhea" id="RHEA-COMP:10342"/>
        <dbReference type="Rhea" id="RHEA-COMP:18582"/>
        <dbReference type="ChEBI" id="CHEBI:15378"/>
        <dbReference type="ChEBI" id="CHEBI:16708"/>
        <dbReference type="ChEBI" id="CHEBI:57844"/>
        <dbReference type="ChEBI" id="CHEBI:59789"/>
        <dbReference type="ChEBI" id="CHEBI:82833"/>
        <dbReference type="ChEBI" id="CHEBI:194443"/>
        <dbReference type="EC" id="2.4.99.17"/>
    </reaction>
</comment>
<evidence type="ECO:0000256" key="7">
    <source>
        <dbReference type="ARBA" id="ARBA00022785"/>
    </source>
</evidence>
<comment type="function">
    <text evidence="13">Transfers and isomerizes the ribose moiety from AdoMet to the 7-aminomethyl group of 7-deazaguanine (preQ1-tRNA) to give epoxyqueuosine (oQ-tRNA).</text>
</comment>
<evidence type="ECO:0000256" key="5">
    <source>
        <dbReference type="ARBA" id="ARBA00022679"/>
    </source>
</evidence>
<dbReference type="Gene3D" id="3.40.1780.10">
    <property type="entry name" value="QueA-like"/>
    <property type="match status" value="1"/>
</dbReference>
<evidence type="ECO:0000256" key="3">
    <source>
        <dbReference type="ARBA" id="ARBA00011245"/>
    </source>
</evidence>
<protein>
    <recommendedName>
        <fullName evidence="11 13">S-adenosylmethionine:tRNA ribosyltransferase-isomerase</fullName>
        <ecNumber evidence="10 13">2.4.99.17</ecNumber>
    </recommendedName>
    <alternativeName>
        <fullName evidence="12 13">Queuosine biosynthesis protein QueA</fullName>
    </alternativeName>
</protein>
<comment type="caution">
    <text evidence="14">The sequence shown here is derived from an EMBL/GenBank/DDBJ whole genome shotgun (WGS) entry which is preliminary data.</text>
</comment>
<comment type="subunit">
    <text evidence="3 13">Monomer.</text>
</comment>
<evidence type="ECO:0000256" key="6">
    <source>
        <dbReference type="ARBA" id="ARBA00022691"/>
    </source>
</evidence>
<evidence type="ECO:0000256" key="2">
    <source>
        <dbReference type="ARBA" id="ARBA00004691"/>
    </source>
</evidence>
<dbReference type="Pfam" id="PF02547">
    <property type="entry name" value="Queuosine_synth"/>
    <property type="match status" value="1"/>
</dbReference>
<dbReference type="GO" id="GO:0051075">
    <property type="term" value="F:S-adenosylmethionine:tRNA ribosyltransferase-isomerase activity"/>
    <property type="evidence" value="ECO:0007669"/>
    <property type="project" value="UniProtKB-EC"/>
</dbReference>
<dbReference type="GO" id="GO:0008616">
    <property type="term" value="P:tRNA queuosine(34) biosynthetic process"/>
    <property type="evidence" value="ECO:0007669"/>
    <property type="project" value="UniProtKB-UniRule"/>
</dbReference>
<keyword evidence="7 13" id="KW-0671">Queuosine biosynthesis</keyword>
<evidence type="ECO:0000256" key="8">
    <source>
        <dbReference type="ARBA" id="ARBA00052751"/>
    </source>
</evidence>
<dbReference type="InterPro" id="IPR036100">
    <property type="entry name" value="QueA_sf"/>
</dbReference>
<evidence type="ECO:0000256" key="11">
    <source>
        <dbReference type="ARBA" id="ARBA00069325"/>
    </source>
</evidence>
<proteinExistence type="inferred from homology"/>
<gene>
    <name evidence="13" type="primary">queA</name>
    <name evidence="14" type="ORF">A2527_12530</name>
</gene>
<evidence type="ECO:0000313" key="14">
    <source>
        <dbReference type="EMBL" id="OGG95050.1"/>
    </source>
</evidence>
<comment type="pathway">
    <text evidence="2 13">tRNA modification; tRNA-queuosine biosynthesis.</text>
</comment>
<evidence type="ECO:0000256" key="13">
    <source>
        <dbReference type="HAMAP-Rule" id="MF_00113"/>
    </source>
</evidence>
<dbReference type="STRING" id="1817772.A2527_12530"/>
<dbReference type="InterPro" id="IPR042119">
    <property type="entry name" value="QueA_dom2"/>
</dbReference>
<dbReference type="NCBIfam" id="TIGR00113">
    <property type="entry name" value="queA"/>
    <property type="match status" value="1"/>
</dbReference>
<comment type="similarity">
    <text evidence="9 13">Belongs to the QueA family.</text>
</comment>
<evidence type="ECO:0000313" key="15">
    <source>
        <dbReference type="Proteomes" id="UP000178449"/>
    </source>
</evidence>
<keyword evidence="6 13" id="KW-0949">S-adenosyl-L-methionine</keyword>
<evidence type="ECO:0000256" key="10">
    <source>
        <dbReference type="ARBA" id="ARBA00066503"/>
    </source>
</evidence>